<dbReference type="RefSeq" id="WP_380082949.1">
    <property type="nucleotide sequence ID" value="NZ_JBHSWD010000001.1"/>
</dbReference>
<evidence type="ECO:0000313" key="2">
    <source>
        <dbReference type="EMBL" id="MFC6591933.1"/>
    </source>
</evidence>
<gene>
    <name evidence="2" type="ORF">ACFP81_07885</name>
</gene>
<feature type="domain" description="Roadblock/LAMTOR2" evidence="1">
    <location>
        <begin position="143"/>
        <end position="221"/>
    </location>
</feature>
<organism evidence="2 3">
    <name type="scientific">Deinococcus lacus</name>
    <dbReference type="NCBI Taxonomy" id="392561"/>
    <lineage>
        <taxon>Bacteria</taxon>
        <taxon>Thermotogati</taxon>
        <taxon>Deinococcota</taxon>
        <taxon>Deinococci</taxon>
        <taxon>Deinococcales</taxon>
        <taxon>Deinococcaceae</taxon>
        <taxon>Deinococcus</taxon>
    </lineage>
</organism>
<evidence type="ECO:0000259" key="1">
    <source>
        <dbReference type="SMART" id="SM00960"/>
    </source>
</evidence>
<accession>A0ABW1YD40</accession>
<dbReference type="EMBL" id="JBHSWD010000001">
    <property type="protein sequence ID" value="MFC6591933.1"/>
    <property type="molecule type" value="Genomic_DNA"/>
</dbReference>
<protein>
    <submittedName>
        <fullName evidence="2">Roadblock/LC7 domain-containing protein</fullName>
    </submittedName>
</protein>
<name>A0ABW1YD40_9DEIO</name>
<comment type="caution">
    <text evidence="2">The sequence shown here is derived from an EMBL/GenBank/DDBJ whole genome shotgun (WGS) entry which is preliminary data.</text>
</comment>
<reference evidence="3" key="1">
    <citation type="journal article" date="2019" name="Int. J. Syst. Evol. Microbiol.">
        <title>The Global Catalogue of Microorganisms (GCM) 10K type strain sequencing project: providing services to taxonomists for standard genome sequencing and annotation.</title>
        <authorList>
            <consortium name="The Broad Institute Genomics Platform"/>
            <consortium name="The Broad Institute Genome Sequencing Center for Infectious Disease"/>
            <person name="Wu L."/>
            <person name="Ma J."/>
        </authorList>
    </citation>
    <scope>NUCLEOTIDE SEQUENCE [LARGE SCALE GENOMIC DNA]</scope>
    <source>
        <strain evidence="3">CGMCC 1.15772</strain>
    </source>
</reference>
<evidence type="ECO:0000313" key="3">
    <source>
        <dbReference type="Proteomes" id="UP001596297"/>
    </source>
</evidence>
<sequence>MTDTKNPVYLLTLRSIGRLAPEGAAITLLNEVLRGQQLAPDSVTADEMQSILFGPLLERLSNISRHDQASEALQGLSEELAALMLGQLSAPASTDPDDDFELEFEDEAAPLDFGDDDFEFDDPDYGVASAAARQYDLRQDSDQEQLIRELGRITGVESVMICSAAGQVLRSRAMRDMTQLGGVVAATNLLFGQKLRLMSASLGQSTVCMRPLGNYCVAVIAGPQVNVGRLLTELQQVQEAAA</sequence>
<dbReference type="Proteomes" id="UP001596297">
    <property type="component" value="Unassembled WGS sequence"/>
</dbReference>
<keyword evidence="3" id="KW-1185">Reference proteome</keyword>
<dbReference type="SUPFAM" id="SSF103196">
    <property type="entry name" value="Roadblock/LC7 domain"/>
    <property type="match status" value="1"/>
</dbReference>
<proteinExistence type="predicted"/>
<dbReference type="SMART" id="SM00960">
    <property type="entry name" value="Robl_LC7"/>
    <property type="match status" value="1"/>
</dbReference>
<dbReference type="InterPro" id="IPR004942">
    <property type="entry name" value="Roadblock/LAMTOR2_dom"/>
</dbReference>